<reference evidence="2" key="1">
    <citation type="submission" date="2014-09" db="EMBL/GenBank/DDBJ databases">
        <authorList>
            <person name="Magalhaes I.L.F."/>
            <person name="Oliveira U."/>
            <person name="Santos F.R."/>
            <person name="Vidigal T.H.D.A."/>
            <person name="Brescovit A.D."/>
            <person name="Santos A.J."/>
        </authorList>
    </citation>
    <scope>NUCLEOTIDE SEQUENCE</scope>
    <source>
        <tissue evidence="2">Shoot tissue taken approximately 20 cm above the soil surface</tissue>
    </source>
</reference>
<evidence type="ECO:0000256" key="1">
    <source>
        <dbReference type="SAM" id="MobiDB-lite"/>
    </source>
</evidence>
<sequence>MASFKTRNPPPPQFGPPPVPKPFACLRSHKKSLLMKHSLRDSFMRKSHVPMKLQIIWRG</sequence>
<accession>A0A0A9A0X8</accession>
<dbReference type="AlphaFoldDB" id="A0A0A9A0X8"/>
<proteinExistence type="predicted"/>
<name>A0A0A9A0X8_ARUDO</name>
<reference evidence="2" key="2">
    <citation type="journal article" date="2015" name="Data Brief">
        <title>Shoot transcriptome of the giant reed, Arundo donax.</title>
        <authorList>
            <person name="Barrero R.A."/>
            <person name="Guerrero F.D."/>
            <person name="Moolhuijzen P."/>
            <person name="Goolsby J.A."/>
            <person name="Tidwell J."/>
            <person name="Bellgard S.E."/>
            <person name="Bellgard M.I."/>
        </authorList>
    </citation>
    <scope>NUCLEOTIDE SEQUENCE</scope>
    <source>
        <tissue evidence="2">Shoot tissue taken approximately 20 cm above the soil surface</tissue>
    </source>
</reference>
<protein>
    <submittedName>
        <fullName evidence="2">Uncharacterized protein</fullName>
    </submittedName>
</protein>
<feature type="region of interest" description="Disordered" evidence="1">
    <location>
        <begin position="1"/>
        <end position="22"/>
    </location>
</feature>
<feature type="compositionally biased region" description="Pro residues" evidence="1">
    <location>
        <begin position="8"/>
        <end position="21"/>
    </location>
</feature>
<evidence type="ECO:0000313" key="2">
    <source>
        <dbReference type="EMBL" id="JAD44751.1"/>
    </source>
</evidence>
<dbReference type="EMBL" id="GBRH01253144">
    <property type="protein sequence ID" value="JAD44751.1"/>
    <property type="molecule type" value="Transcribed_RNA"/>
</dbReference>
<organism evidence="2">
    <name type="scientific">Arundo donax</name>
    <name type="common">Giant reed</name>
    <name type="synonym">Donax arundinaceus</name>
    <dbReference type="NCBI Taxonomy" id="35708"/>
    <lineage>
        <taxon>Eukaryota</taxon>
        <taxon>Viridiplantae</taxon>
        <taxon>Streptophyta</taxon>
        <taxon>Embryophyta</taxon>
        <taxon>Tracheophyta</taxon>
        <taxon>Spermatophyta</taxon>
        <taxon>Magnoliopsida</taxon>
        <taxon>Liliopsida</taxon>
        <taxon>Poales</taxon>
        <taxon>Poaceae</taxon>
        <taxon>PACMAD clade</taxon>
        <taxon>Arundinoideae</taxon>
        <taxon>Arundineae</taxon>
        <taxon>Arundo</taxon>
    </lineage>
</organism>